<organism evidence="1 2">
    <name type="scientific">Streptomyces achmelvichensis</name>
    <dbReference type="NCBI Taxonomy" id="3134111"/>
    <lineage>
        <taxon>Bacteria</taxon>
        <taxon>Bacillati</taxon>
        <taxon>Actinomycetota</taxon>
        <taxon>Actinomycetes</taxon>
        <taxon>Kitasatosporales</taxon>
        <taxon>Streptomycetaceae</taxon>
        <taxon>Streptomyces</taxon>
    </lineage>
</organism>
<protein>
    <submittedName>
        <fullName evidence="1">Uncharacterized protein</fullName>
    </submittedName>
</protein>
<evidence type="ECO:0000313" key="2">
    <source>
        <dbReference type="Proteomes" id="UP001377168"/>
    </source>
</evidence>
<name>A0ACC6PZV1_9ACTN</name>
<proteinExistence type="predicted"/>
<gene>
    <name evidence="1" type="ORF">WKI67_26095</name>
</gene>
<comment type="caution">
    <text evidence="1">The sequence shown here is derived from an EMBL/GenBank/DDBJ whole genome shotgun (WGS) entry which is preliminary data.</text>
</comment>
<dbReference type="Proteomes" id="UP001377168">
    <property type="component" value="Unassembled WGS sequence"/>
</dbReference>
<dbReference type="EMBL" id="JBBKAJ010000022">
    <property type="protein sequence ID" value="MEJ8636838.1"/>
    <property type="molecule type" value="Genomic_DNA"/>
</dbReference>
<accession>A0ACC6PZV1</accession>
<reference evidence="1" key="1">
    <citation type="submission" date="2024-03" db="EMBL/GenBank/DDBJ databases">
        <title>Novel Streptomyces species of biotechnological and ecological value are a feature of Machair soil.</title>
        <authorList>
            <person name="Prole J.R."/>
            <person name="Goodfellow M."/>
            <person name="Allenby N."/>
            <person name="Ward A.C."/>
        </authorList>
    </citation>
    <scope>NUCLEOTIDE SEQUENCE</scope>
    <source>
        <strain evidence="1">MS2.AVA.5</strain>
    </source>
</reference>
<evidence type="ECO:0000313" key="1">
    <source>
        <dbReference type="EMBL" id="MEJ8636838.1"/>
    </source>
</evidence>
<sequence>MTTYTGAVFNNGAVSRLIDLAVACRRDSARALEDELARFCRTIRTSPETDWAMPVATVSALLDLLSDQLESGKPPATPIGFSERLAEAAGDLPGPEFLRLLSGLLRLQEREPLPHVDELPMAAWEAVLKFGRIAEFWWWVDSGEYEDFDEGVRQGVASEHPNRCHQDMSALAAELQEALLLFPTSQAWGAGLVEVIPWASRPVLRAILDAVHVHFEEQH</sequence>
<keyword evidence="2" id="KW-1185">Reference proteome</keyword>